<feature type="domain" description="Glycosyltransferase 61 catalytic" evidence="1">
    <location>
        <begin position="12"/>
        <end position="190"/>
    </location>
</feature>
<dbReference type="EMBL" id="JACIIZ010000013">
    <property type="protein sequence ID" value="MBB6253811.1"/>
    <property type="molecule type" value="Genomic_DNA"/>
</dbReference>
<gene>
    <name evidence="2" type="ORF">FHS74_004387</name>
</gene>
<reference evidence="2 3" key="1">
    <citation type="submission" date="2020-08" db="EMBL/GenBank/DDBJ databases">
        <title>Genomic Encyclopedia of Type Strains, Phase IV (KMG-IV): sequencing the most valuable type-strain genomes for metagenomic binning, comparative biology and taxonomic classification.</title>
        <authorList>
            <person name="Goeker M."/>
        </authorList>
    </citation>
    <scope>NUCLEOTIDE SEQUENCE [LARGE SCALE GENOMIC DNA]</scope>
    <source>
        <strain evidence="2 3">DSM 22198</strain>
    </source>
</reference>
<accession>A0A7X0B2H1</accession>
<comment type="caution">
    <text evidence="2">The sequence shown here is derived from an EMBL/GenBank/DDBJ whole genome shotgun (WGS) entry which is preliminary data.</text>
</comment>
<sequence length="476" mass="53721">MFLYLSVLFPHWGHFCTESIARLWAYHVIKSENPTLVFAESHIGNLGEDSYVKEILELNGIDMSNVIAPREPVILEKVYVPEPTMRHIAEYYPNHMDVFHYATKSSGVKIPSRLDDTPIYLSRRKLASHYNMANFNRTYANESNLEEVLKDNGFVIVYPDELSVLDKIELFNKHKYITGPLASSFYGLSFSLHTDRQETHIFYNGPWVPWDLRGFFAADEVMAIKANYIGSGHYYCGNIIEQPDDGIGPDFALDIKSTTQWLDQCGLLKKSSTGYLAPKFNEAESTSQGNLIVSLVGGGSLRNEGRLSGGRRKGKWRISGFSLEGVEEGFVEYKVEFADRSMTGWLKAGAAIDSKDVAISGVAFRSNKEGVFLAYVCFFSNYKDPVWNSEGAMCRSPIPGELEAMQLYVIDRNDDSLEKSTMADMEHNLKLQVLESKINEIQQRTIHIENKIDRVLAVLRERFELDAVGVGGNVKP</sequence>
<dbReference type="Pfam" id="PF04577">
    <property type="entry name" value="Glyco_transf_61"/>
    <property type="match status" value="1"/>
</dbReference>
<name>A0A7X0B2H1_9PROT</name>
<protein>
    <recommendedName>
        <fullName evidence="1">Glycosyltransferase 61 catalytic domain-containing protein</fullName>
    </recommendedName>
</protein>
<proteinExistence type="predicted"/>
<keyword evidence="3" id="KW-1185">Reference proteome</keyword>
<evidence type="ECO:0000259" key="1">
    <source>
        <dbReference type="Pfam" id="PF04577"/>
    </source>
</evidence>
<dbReference type="GO" id="GO:0016757">
    <property type="term" value="F:glycosyltransferase activity"/>
    <property type="evidence" value="ECO:0007669"/>
    <property type="project" value="InterPro"/>
</dbReference>
<dbReference type="InterPro" id="IPR049625">
    <property type="entry name" value="Glyco_transf_61_cat"/>
</dbReference>
<organism evidence="2 3">
    <name type="scientific">Nitrospirillum iridis</name>
    <dbReference type="NCBI Taxonomy" id="765888"/>
    <lineage>
        <taxon>Bacteria</taxon>
        <taxon>Pseudomonadati</taxon>
        <taxon>Pseudomonadota</taxon>
        <taxon>Alphaproteobacteria</taxon>
        <taxon>Rhodospirillales</taxon>
        <taxon>Azospirillaceae</taxon>
        <taxon>Nitrospirillum</taxon>
    </lineage>
</organism>
<evidence type="ECO:0000313" key="2">
    <source>
        <dbReference type="EMBL" id="MBB6253811.1"/>
    </source>
</evidence>
<dbReference type="Proteomes" id="UP000539175">
    <property type="component" value="Unassembled WGS sequence"/>
</dbReference>
<dbReference type="AlphaFoldDB" id="A0A7X0B2H1"/>
<evidence type="ECO:0000313" key="3">
    <source>
        <dbReference type="Proteomes" id="UP000539175"/>
    </source>
</evidence>